<organism evidence="2">
    <name type="scientific">Emiliania huxleyi</name>
    <name type="common">Coccolithophore</name>
    <name type="synonym">Pontosphaera huxleyi</name>
    <dbReference type="NCBI Taxonomy" id="2903"/>
    <lineage>
        <taxon>Eukaryota</taxon>
        <taxon>Haptista</taxon>
        <taxon>Haptophyta</taxon>
        <taxon>Prymnesiophyceae</taxon>
        <taxon>Isochrysidales</taxon>
        <taxon>Noelaerhabdaceae</taxon>
        <taxon>Emiliania</taxon>
    </lineage>
</organism>
<name>A0A7S3W006_EMIHU</name>
<reference evidence="2" key="1">
    <citation type="submission" date="2021-01" db="EMBL/GenBank/DDBJ databases">
        <authorList>
            <person name="Corre E."/>
            <person name="Pelletier E."/>
            <person name="Niang G."/>
            <person name="Scheremetjew M."/>
            <person name="Finn R."/>
            <person name="Kale V."/>
            <person name="Holt S."/>
            <person name="Cochrane G."/>
            <person name="Meng A."/>
            <person name="Brown T."/>
            <person name="Cohen L."/>
        </authorList>
    </citation>
    <scope>NUCLEOTIDE SEQUENCE</scope>
    <source>
        <strain evidence="2">379</strain>
    </source>
</reference>
<evidence type="ECO:0000256" key="1">
    <source>
        <dbReference type="SAM" id="MobiDB-lite"/>
    </source>
</evidence>
<sequence>MARAEIDSWRERLSTLSRQDLLGIASAALVANSALATGTGEADATSDAEVRRRRRMRRNERRLLRRMSNLTVAQAGACSVDESRLLALGADVLCNVALHVHQDSQLPLALCCTAGFDSVRAALGLSRSAGGPGRLMTRVGSIIGRTPAYTEWALSVGCPAASAVSAAARAGDLDAVMWLRRRGCPWTAGAEQAAAEQDMFHVLLWAERTGCLQTRARALYDMKEARARTSRIEWHRWLHVGYTGGCMSAALAAAVGLESREGVTPISRPLVPTAPPGLPPRLRRPQPGPLASAARSGGEAGKQEP</sequence>
<protein>
    <submittedName>
        <fullName evidence="2">Uncharacterized protein</fullName>
    </submittedName>
</protein>
<proteinExistence type="predicted"/>
<dbReference type="AlphaFoldDB" id="A0A7S3W006"/>
<gene>
    <name evidence="2" type="ORF">EHUX00137_LOCUS4066</name>
</gene>
<dbReference type="EMBL" id="HBIR01005878">
    <property type="protein sequence ID" value="CAE0527740.1"/>
    <property type="molecule type" value="Transcribed_RNA"/>
</dbReference>
<feature type="region of interest" description="Disordered" evidence="1">
    <location>
        <begin position="265"/>
        <end position="305"/>
    </location>
</feature>
<accession>A0A7S3W006</accession>
<evidence type="ECO:0000313" key="2">
    <source>
        <dbReference type="EMBL" id="CAE0527740.1"/>
    </source>
</evidence>